<reference evidence="1" key="1">
    <citation type="journal article" date="2014" name="Front. Microbiol.">
        <title>High frequency of phylogenetically diverse reductive dehalogenase-homologous genes in deep subseafloor sedimentary metagenomes.</title>
        <authorList>
            <person name="Kawai M."/>
            <person name="Futagami T."/>
            <person name="Toyoda A."/>
            <person name="Takaki Y."/>
            <person name="Nishi S."/>
            <person name="Hori S."/>
            <person name="Arai W."/>
            <person name="Tsubouchi T."/>
            <person name="Morono Y."/>
            <person name="Uchiyama I."/>
            <person name="Ito T."/>
            <person name="Fujiyama A."/>
            <person name="Inagaki F."/>
            <person name="Takami H."/>
        </authorList>
    </citation>
    <scope>NUCLEOTIDE SEQUENCE</scope>
    <source>
        <strain evidence="1">Expedition CK06-06</strain>
    </source>
</reference>
<organism evidence="1">
    <name type="scientific">marine sediment metagenome</name>
    <dbReference type="NCBI Taxonomy" id="412755"/>
    <lineage>
        <taxon>unclassified sequences</taxon>
        <taxon>metagenomes</taxon>
        <taxon>ecological metagenomes</taxon>
    </lineage>
</organism>
<evidence type="ECO:0000313" key="1">
    <source>
        <dbReference type="EMBL" id="GAH54419.1"/>
    </source>
</evidence>
<dbReference type="EMBL" id="BARU01015694">
    <property type="protein sequence ID" value="GAH54419.1"/>
    <property type="molecule type" value="Genomic_DNA"/>
</dbReference>
<name>X1HKQ5_9ZZZZ</name>
<protein>
    <submittedName>
        <fullName evidence="1">Uncharacterized protein</fullName>
    </submittedName>
</protein>
<accession>X1HKQ5</accession>
<feature type="non-terminal residue" evidence="1">
    <location>
        <position position="84"/>
    </location>
</feature>
<gene>
    <name evidence="1" type="ORF">S03H2_26779</name>
</gene>
<proteinExistence type="predicted"/>
<dbReference type="AlphaFoldDB" id="X1HKQ5"/>
<sequence>VFPQPAAALTRFETAAGAVDGVVKVNGIRTTKTGFASYDVISVATAEDGLDETAQAALVSALSEAAARTDGNGVRVFAVVAIDT</sequence>
<comment type="caution">
    <text evidence="1">The sequence shown here is derived from an EMBL/GenBank/DDBJ whole genome shotgun (WGS) entry which is preliminary data.</text>
</comment>
<feature type="non-terminal residue" evidence="1">
    <location>
        <position position="1"/>
    </location>
</feature>